<evidence type="ECO:0000256" key="3">
    <source>
        <dbReference type="ARBA" id="ARBA00022763"/>
    </source>
</evidence>
<dbReference type="PROSITE" id="PS51217">
    <property type="entry name" value="UVRD_HELICASE_CTER"/>
    <property type="match status" value="1"/>
</dbReference>
<dbReference type="PANTHER" id="PTHR11070:SF23">
    <property type="entry name" value="RECBCD ENZYME SUBUNIT RECB"/>
    <property type="match status" value="1"/>
</dbReference>
<proteinExistence type="predicted"/>
<dbReference type="InterPro" id="IPR000212">
    <property type="entry name" value="DNA_helicase_UvrD/REP"/>
</dbReference>
<dbReference type="RefSeq" id="WP_075727090.1">
    <property type="nucleotide sequence ID" value="NZ_CP009245.1"/>
</dbReference>
<dbReference type="GO" id="GO:0009338">
    <property type="term" value="C:exodeoxyribonuclease V complex"/>
    <property type="evidence" value="ECO:0007669"/>
    <property type="project" value="TreeGrafter"/>
</dbReference>
<evidence type="ECO:0000256" key="13">
    <source>
        <dbReference type="ARBA" id="ARBA00048988"/>
    </source>
</evidence>
<dbReference type="GO" id="GO:0003677">
    <property type="term" value="F:DNA binding"/>
    <property type="evidence" value="ECO:0007669"/>
    <property type="project" value="UniProtKB-KW"/>
</dbReference>
<dbReference type="Pfam" id="PF12705">
    <property type="entry name" value="PDDEXK_1"/>
    <property type="match status" value="1"/>
</dbReference>
<protein>
    <recommendedName>
        <fullName evidence="12">DNA 3'-5' helicase</fullName>
        <ecNumber evidence="12">5.6.2.4</ecNumber>
    </recommendedName>
</protein>
<evidence type="ECO:0000256" key="7">
    <source>
        <dbReference type="ARBA" id="ARBA00022840"/>
    </source>
</evidence>
<dbReference type="GO" id="GO:0000725">
    <property type="term" value="P:recombinational repair"/>
    <property type="evidence" value="ECO:0007669"/>
    <property type="project" value="TreeGrafter"/>
</dbReference>
<keyword evidence="18" id="KW-1185">Reference proteome</keyword>
<feature type="binding site" evidence="14">
    <location>
        <begin position="29"/>
        <end position="36"/>
    </location>
    <ligand>
        <name>ATP</name>
        <dbReference type="ChEBI" id="CHEBI:30616"/>
    </ligand>
</feature>
<dbReference type="Pfam" id="PF00580">
    <property type="entry name" value="UvrD-helicase"/>
    <property type="match status" value="1"/>
</dbReference>
<dbReference type="Gene3D" id="1.10.486.10">
    <property type="entry name" value="PCRA, domain 4"/>
    <property type="match status" value="1"/>
</dbReference>
<dbReference type="Proteomes" id="UP000185478">
    <property type="component" value="Chromosome"/>
</dbReference>
<dbReference type="STRING" id="1431546.CAQU_09345"/>
<evidence type="ECO:0000313" key="18">
    <source>
        <dbReference type="Proteomes" id="UP000185478"/>
    </source>
</evidence>
<evidence type="ECO:0000256" key="5">
    <source>
        <dbReference type="ARBA" id="ARBA00022806"/>
    </source>
</evidence>
<comment type="catalytic activity">
    <reaction evidence="11">
        <text>Couples ATP hydrolysis with the unwinding of duplex DNA by translocating in the 3'-5' direction.</text>
        <dbReference type="EC" id="5.6.2.4"/>
    </reaction>
</comment>
<dbReference type="EMBL" id="CP009245">
    <property type="protein sequence ID" value="APT85242.1"/>
    <property type="molecule type" value="Genomic_DNA"/>
</dbReference>
<keyword evidence="10" id="KW-0413">Isomerase</keyword>
<keyword evidence="6" id="KW-0269">Exonuclease</keyword>
<dbReference type="Gene3D" id="1.10.3170.10">
    <property type="entry name" value="Recbcd, chain B, domain 2"/>
    <property type="match status" value="1"/>
</dbReference>
<evidence type="ECO:0000313" key="17">
    <source>
        <dbReference type="EMBL" id="APT85242.1"/>
    </source>
</evidence>
<dbReference type="PROSITE" id="PS51198">
    <property type="entry name" value="UVRD_HELICASE_ATP_BIND"/>
    <property type="match status" value="1"/>
</dbReference>
<organism evidence="17 18">
    <name type="scientific">Corynebacterium aquilae DSM 44791</name>
    <dbReference type="NCBI Taxonomy" id="1431546"/>
    <lineage>
        <taxon>Bacteria</taxon>
        <taxon>Bacillati</taxon>
        <taxon>Actinomycetota</taxon>
        <taxon>Actinomycetes</taxon>
        <taxon>Mycobacteriales</taxon>
        <taxon>Corynebacteriaceae</taxon>
        <taxon>Corynebacterium</taxon>
    </lineage>
</organism>
<dbReference type="Gene3D" id="3.90.320.10">
    <property type="match status" value="1"/>
</dbReference>
<gene>
    <name evidence="17" type="ORF">CAQU_09345</name>
</gene>
<keyword evidence="7 14" id="KW-0067">ATP-binding</keyword>
<evidence type="ECO:0000259" key="15">
    <source>
        <dbReference type="PROSITE" id="PS51198"/>
    </source>
</evidence>
<dbReference type="GO" id="GO:0005524">
    <property type="term" value="F:ATP binding"/>
    <property type="evidence" value="ECO:0007669"/>
    <property type="project" value="UniProtKB-UniRule"/>
</dbReference>
<feature type="domain" description="UvrD-like helicase C-terminal" evidence="16">
    <location>
        <begin position="503"/>
        <end position="789"/>
    </location>
</feature>
<dbReference type="KEGG" id="caqu:CAQU_09345"/>
<dbReference type="SUPFAM" id="SSF52540">
    <property type="entry name" value="P-loop containing nucleoside triphosphate hydrolases"/>
    <property type="match status" value="1"/>
</dbReference>
<evidence type="ECO:0000256" key="6">
    <source>
        <dbReference type="ARBA" id="ARBA00022839"/>
    </source>
</evidence>
<name>A0A1L7CHA1_9CORY</name>
<feature type="domain" description="UvrD-like helicase ATP-binding" evidence="15">
    <location>
        <begin position="8"/>
        <end position="466"/>
    </location>
</feature>
<dbReference type="InterPro" id="IPR027417">
    <property type="entry name" value="P-loop_NTPase"/>
</dbReference>
<evidence type="ECO:0000256" key="8">
    <source>
        <dbReference type="ARBA" id="ARBA00023125"/>
    </source>
</evidence>
<dbReference type="EC" id="5.6.2.4" evidence="12"/>
<dbReference type="InterPro" id="IPR011335">
    <property type="entry name" value="Restrct_endonuc-II-like"/>
</dbReference>
<evidence type="ECO:0000256" key="1">
    <source>
        <dbReference type="ARBA" id="ARBA00022722"/>
    </source>
</evidence>
<evidence type="ECO:0000256" key="14">
    <source>
        <dbReference type="PROSITE-ProRule" id="PRU00560"/>
    </source>
</evidence>
<dbReference type="Pfam" id="PF13361">
    <property type="entry name" value="UvrD_C"/>
    <property type="match status" value="1"/>
</dbReference>
<dbReference type="GO" id="GO:0004527">
    <property type="term" value="F:exonuclease activity"/>
    <property type="evidence" value="ECO:0007669"/>
    <property type="project" value="UniProtKB-KW"/>
</dbReference>
<dbReference type="InterPro" id="IPR011604">
    <property type="entry name" value="PDDEXK-like_dom_sf"/>
</dbReference>
<evidence type="ECO:0000256" key="12">
    <source>
        <dbReference type="ARBA" id="ARBA00034808"/>
    </source>
</evidence>
<keyword evidence="2 14" id="KW-0547">Nucleotide-binding</keyword>
<evidence type="ECO:0000256" key="4">
    <source>
        <dbReference type="ARBA" id="ARBA00022801"/>
    </source>
</evidence>
<accession>A0A1L7CHA1</accession>
<dbReference type="GO" id="GO:0005829">
    <property type="term" value="C:cytosol"/>
    <property type="evidence" value="ECO:0007669"/>
    <property type="project" value="TreeGrafter"/>
</dbReference>
<comment type="catalytic activity">
    <reaction evidence="13">
        <text>ATP + H2O = ADP + phosphate + H(+)</text>
        <dbReference type="Rhea" id="RHEA:13065"/>
        <dbReference type="ChEBI" id="CHEBI:15377"/>
        <dbReference type="ChEBI" id="CHEBI:15378"/>
        <dbReference type="ChEBI" id="CHEBI:30616"/>
        <dbReference type="ChEBI" id="CHEBI:43474"/>
        <dbReference type="ChEBI" id="CHEBI:456216"/>
        <dbReference type="EC" id="5.6.2.4"/>
    </reaction>
</comment>
<keyword evidence="4 14" id="KW-0378">Hydrolase</keyword>
<keyword evidence="9" id="KW-0234">DNA repair</keyword>
<evidence type="ECO:0000256" key="9">
    <source>
        <dbReference type="ARBA" id="ARBA00023204"/>
    </source>
</evidence>
<dbReference type="GO" id="GO:0043138">
    <property type="term" value="F:3'-5' DNA helicase activity"/>
    <property type="evidence" value="ECO:0007669"/>
    <property type="project" value="UniProtKB-EC"/>
</dbReference>
<dbReference type="InterPro" id="IPR014017">
    <property type="entry name" value="DNA_helicase_UvrD-like_C"/>
</dbReference>
<dbReference type="Gene3D" id="3.40.50.300">
    <property type="entry name" value="P-loop containing nucleotide triphosphate hydrolases"/>
    <property type="match status" value="3"/>
</dbReference>
<keyword evidence="8" id="KW-0238">DNA-binding</keyword>
<dbReference type="OrthoDB" id="9810135at2"/>
<dbReference type="AlphaFoldDB" id="A0A1L7CHA1"/>
<evidence type="ECO:0000256" key="11">
    <source>
        <dbReference type="ARBA" id="ARBA00034617"/>
    </source>
</evidence>
<keyword evidence="5 14" id="KW-0347">Helicase</keyword>
<keyword evidence="1" id="KW-0540">Nuclease</keyword>
<evidence type="ECO:0000256" key="10">
    <source>
        <dbReference type="ARBA" id="ARBA00023235"/>
    </source>
</evidence>
<dbReference type="PANTHER" id="PTHR11070">
    <property type="entry name" value="UVRD / RECB / PCRA DNA HELICASE FAMILY MEMBER"/>
    <property type="match status" value="1"/>
</dbReference>
<sequence length="1145" mass="125047">MTTSAPTLSDHSARDSITHETDTTLFVEAGAGSGKTHHLVERLITLIVDDGVPIEAIAAITFTNKAADELTDRLHRALSSIAADGQLVSPHADQPRTFSDPQQARARARRAVENLPGAAIETLHAFCQRILTRYPLEAHIPPTFTVADGFQPRPGLSVIDTLIHHATEARTDEHGSTIYDDSGEVCYAHNENIDTALRFLLGQGVSPRALKKFENFLAERWSELAHLTPSREPEPTPFTDEFLQQRIGALRVLAEAKKDPTVTDPLNDVIVSLTEFLNHALSLNVASRATLAWPKPSGLKKLGTAAQWNGITKVRQGISEQIDLISQRAAGFQRQALAVLRDELITQVPQAARDRITRGDLQYHDLLFLVDDMLQRDASVAAALHQQYQRILIDEFQDTDPVQLRIATAITKDPHSQQPVAGSLFTVGDPKQAIYRFRDADIDTYLAARTELGANTKTLSTNFRSAPAVLDWVNEFFDHWLHTINTSTTNPDSPAPQVEFQPLNPRPGASNDGYGAWAIVAKTPGTAAQTNSRGTIVGCPDVAPSGGSGAAHLTIAHTIRALATGDVSAFAGLPEVEPCPLDDIVVLVAAHQKARDLMRLLGSLNIPYQSEGSTLAYAGAEVEALHCVLYAIAHPDNAFGIAASLRSPLFGISDTQLAEYSYAHPDFPFTTPPPDEDHSLVADALRTLTRLRQDTRGMDTGEIVSFVTRELQVRAVACAMENYADDALRRIDFVLAQARAFADNTQGSLRSYLQWVDSIHNPDVSVPVETTESARTGCVTIMTIHAAKGREFPVVILDGLSDQENSNPQHTAGFSPDRTRIDFKVGGCETSGYADWLDSEKQARTAELARLFYVGATRAKKMLFVPIIPRLTTKAVTSELTGEEIRVAYSNSKGATLFRYLQEHDSLARCACDISLPEPLDLDEAARQPFPEDVYERIDAANSTIATVTAAAPRRRGVTSLVHGEDTTLEPLAGFAELPSLPGANRPEHGTDYGTALHLAMERISVAEVDKDLQASIAAAIADTAVALNPKQHEALTQDVRMLLMDPHVRAALKAPNHRELPVLGTLADGTVVDGVIDLLYRESDGWVIADYKTDAGVSDRTRLEYFHQLKTYADLISRTLGEPVKRLELLFLREQHVQIQTLSV</sequence>
<evidence type="ECO:0000256" key="2">
    <source>
        <dbReference type="ARBA" id="ARBA00022741"/>
    </source>
</evidence>
<dbReference type="SUPFAM" id="SSF52980">
    <property type="entry name" value="Restriction endonuclease-like"/>
    <property type="match status" value="1"/>
</dbReference>
<reference evidence="17 18" key="1">
    <citation type="submission" date="2014-08" db="EMBL/GenBank/DDBJ databases">
        <title>Complete genome sequence of Corynebacterium aquilae S-613T(T) (=DSM 44791(T)), isolated from the choana of a healthy golden eagle.</title>
        <authorList>
            <person name="Ruckert C."/>
            <person name="Albersmeier A."/>
            <person name="Winkler A."/>
            <person name="Kalinowski J."/>
        </authorList>
    </citation>
    <scope>NUCLEOTIDE SEQUENCE [LARGE SCALE GENOMIC DNA]</scope>
    <source>
        <strain evidence="17 18">S-613</strain>
    </source>
</reference>
<dbReference type="InterPro" id="IPR038726">
    <property type="entry name" value="PDDEXK_AddAB-type"/>
</dbReference>
<evidence type="ECO:0000259" key="16">
    <source>
        <dbReference type="PROSITE" id="PS51217"/>
    </source>
</evidence>
<dbReference type="InterPro" id="IPR014016">
    <property type="entry name" value="UvrD-like_ATP-bd"/>
</dbReference>
<keyword evidence="3" id="KW-0227">DNA damage</keyword>